<dbReference type="Proteomes" id="UP001166571">
    <property type="component" value="Unassembled WGS sequence"/>
</dbReference>
<reference evidence="1" key="1">
    <citation type="submission" date="2021-08" db="EMBL/GenBank/DDBJ databases">
        <title>Sphingopyxis panaciterrulae sp. nov., isolated from the surface water of the Yellow Sea.</title>
        <authorList>
            <person name="Gao Z."/>
            <person name="Zhang D."/>
            <person name="Zhang A."/>
        </authorList>
    </citation>
    <scope>NUCLEOTIDE SEQUENCE</scope>
    <source>
        <strain evidence="1">XHP0097</strain>
    </source>
</reference>
<evidence type="ECO:0000313" key="1">
    <source>
        <dbReference type="EMBL" id="MBY4636029.1"/>
    </source>
</evidence>
<accession>A0ABS7MAI4</accession>
<keyword evidence="2" id="KW-1185">Reference proteome</keyword>
<sequence>MRSILLHIHDDDCLEPRRQVALDLARAFSGHVTCLQSAPIEASYGDYYGTAFAQVMPIIEKGSSALRNRVEGAMRQEDVPWNWVFENFDAYGAIRQHAPMHDLLVLGACDFRRGSKGYSALAADLAIDLRTPVMLVGEDSGGYDPAKPIVLAWNGSAEAANAMRAAVPLLAMASKVIVVTIEEKDDHWRVPATAAAAYLSRHAIAAEVAEEPVLKTGIASTLRHLSDRLEAGLIVMGAYGRTRFHELVLGGVSRDMFSNVATPLFLAH</sequence>
<proteinExistence type="predicted"/>
<comment type="caution">
    <text evidence="1">The sequence shown here is derived from an EMBL/GenBank/DDBJ whole genome shotgun (WGS) entry which is preliminary data.</text>
</comment>
<dbReference type="SUPFAM" id="SSF52402">
    <property type="entry name" value="Adenine nucleotide alpha hydrolases-like"/>
    <property type="match status" value="2"/>
</dbReference>
<evidence type="ECO:0000313" key="2">
    <source>
        <dbReference type="Proteomes" id="UP001166571"/>
    </source>
</evidence>
<protein>
    <submittedName>
        <fullName evidence="1">Universal stress protein</fullName>
    </submittedName>
</protein>
<organism evidence="1 2">
    <name type="scientific">Sphingopyxis jiangsuensis</name>
    <dbReference type="NCBI Taxonomy" id="2871171"/>
    <lineage>
        <taxon>Bacteria</taxon>
        <taxon>Pseudomonadati</taxon>
        <taxon>Pseudomonadota</taxon>
        <taxon>Alphaproteobacteria</taxon>
        <taxon>Sphingomonadales</taxon>
        <taxon>Sphingomonadaceae</taxon>
        <taxon>Sphingopyxis</taxon>
    </lineage>
</organism>
<dbReference type="Gene3D" id="3.40.50.12370">
    <property type="match status" value="1"/>
</dbReference>
<name>A0ABS7MAI4_9SPHN</name>
<dbReference type="InterPro" id="IPR006015">
    <property type="entry name" value="Universal_stress_UspA"/>
</dbReference>
<dbReference type="RefSeq" id="WP_201926684.1">
    <property type="nucleotide sequence ID" value="NZ_JAERPO010000001.1"/>
</dbReference>
<dbReference type="PRINTS" id="PR01438">
    <property type="entry name" value="UNVRSLSTRESS"/>
</dbReference>
<dbReference type="EMBL" id="JAILXK010000001">
    <property type="protein sequence ID" value="MBY4636029.1"/>
    <property type="molecule type" value="Genomic_DNA"/>
</dbReference>
<gene>
    <name evidence="1" type="ORF">K5P26_02605</name>
</gene>